<evidence type="ECO:0000256" key="1">
    <source>
        <dbReference type="SAM" id="MobiDB-lite"/>
    </source>
</evidence>
<dbReference type="Proteomes" id="UP000324222">
    <property type="component" value="Unassembled WGS sequence"/>
</dbReference>
<gene>
    <name evidence="2" type="ORF">E2C01_048171</name>
</gene>
<dbReference type="EMBL" id="VSRR010012226">
    <property type="protein sequence ID" value="MPC54261.1"/>
    <property type="molecule type" value="Genomic_DNA"/>
</dbReference>
<comment type="caution">
    <text evidence="2">The sequence shown here is derived from an EMBL/GenBank/DDBJ whole genome shotgun (WGS) entry which is preliminary data.</text>
</comment>
<keyword evidence="3" id="KW-1185">Reference proteome</keyword>
<name>A0A5B7G2Z5_PORTR</name>
<feature type="compositionally biased region" description="Low complexity" evidence="1">
    <location>
        <begin position="37"/>
        <end position="49"/>
    </location>
</feature>
<accession>A0A5B7G2Z5</accession>
<reference evidence="2 3" key="1">
    <citation type="submission" date="2019-05" db="EMBL/GenBank/DDBJ databases">
        <title>Another draft genome of Portunus trituberculatus and its Hox gene families provides insights of decapod evolution.</title>
        <authorList>
            <person name="Jeong J.-H."/>
            <person name="Song I."/>
            <person name="Kim S."/>
            <person name="Choi T."/>
            <person name="Kim D."/>
            <person name="Ryu S."/>
            <person name="Kim W."/>
        </authorList>
    </citation>
    <scope>NUCLEOTIDE SEQUENCE [LARGE SCALE GENOMIC DNA]</scope>
    <source>
        <tissue evidence="2">Muscle</tissue>
    </source>
</reference>
<feature type="region of interest" description="Disordered" evidence="1">
    <location>
        <begin position="18"/>
        <end position="59"/>
    </location>
</feature>
<organism evidence="2 3">
    <name type="scientific">Portunus trituberculatus</name>
    <name type="common">Swimming crab</name>
    <name type="synonym">Neptunus trituberculatus</name>
    <dbReference type="NCBI Taxonomy" id="210409"/>
    <lineage>
        <taxon>Eukaryota</taxon>
        <taxon>Metazoa</taxon>
        <taxon>Ecdysozoa</taxon>
        <taxon>Arthropoda</taxon>
        <taxon>Crustacea</taxon>
        <taxon>Multicrustacea</taxon>
        <taxon>Malacostraca</taxon>
        <taxon>Eumalacostraca</taxon>
        <taxon>Eucarida</taxon>
        <taxon>Decapoda</taxon>
        <taxon>Pleocyemata</taxon>
        <taxon>Brachyura</taxon>
        <taxon>Eubrachyura</taxon>
        <taxon>Portunoidea</taxon>
        <taxon>Portunidae</taxon>
        <taxon>Portuninae</taxon>
        <taxon>Portunus</taxon>
    </lineage>
</organism>
<sequence>MPYPASFHVVTNGRPSLPYTHTKAGPAPPCSAHPAVSSLSNSSRGESGSAPCQASRVEW</sequence>
<dbReference type="AlphaFoldDB" id="A0A5B7G2Z5"/>
<evidence type="ECO:0000313" key="3">
    <source>
        <dbReference type="Proteomes" id="UP000324222"/>
    </source>
</evidence>
<evidence type="ECO:0000313" key="2">
    <source>
        <dbReference type="EMBL" id="MPC54261.1"/>
    </source>
</evidence>
<proteinExistence type="predicted"/>
<protein>
    <submittedName>
        <fullName evidence="2">Uncharacterized protein</fullName>
    </submittedName>
</protein>